<feature type="domain" description="UspA" evidence="2">
    <location>
        <begin position="150"/>
        <end position="272"/>
    </location>
</feature>
<evidence type="ECO:0000313" key="4">
    <source>
        <dbReference type="Proteomes" id="UP000001208"/>
    </source>
</evidence>
<dbReference type="KEGG" id="cts:Ctha_0244"/>
<sequence length="273" mass="30891">MHTILFPTDFSENAYQALVFALKIAAKQQAKLILMNAFPIPYDFASKVLEELEYSKKRSLEKLQALAKSIRENPDFENLDIDILSLPGDGVSVIKATARSQHADLIVMGAKGASGLQRFLFGNITADTILFSNIPVLTVPIHAKFENMNRIIYAAAYDEKDIQHLRETAAFAKLFDAEIHVLHVAEKQSVREEALFRGFREMVKEHDIYHKIQHNLLINQDFMAGIQSYAKECDGSLVVMSSQKKSFLQQLLNLSHSQEMLYHTKVPLLVLKS</sequence>
<protein>
    <submittedName>
        <fullName evidence="3">UspA domain protein</fullName>
    </submittedName>
</protein>
<evidence type="ECO:0000256" key="1">
    <source>
        <dbReference type="ARBA" id="ARBA00008791"/>
    </source>
</evidence>
<feature type="domain" description="UspA" evidence="2">
    <location>
        <begin position="2"/>
        <end position="140"/>
    </location>
</feature>
<dbReference type="Proteomes" id="UP000001208">
    <property type="component" value="Chromosome"/>
</dbReference>
<name>B3QTG9_CHLT3</name>
<accession>B3QTG9</accession>
<proteinExistence type="inferred from homology"/>
<dbReference type="OrthoDB" id="1522603at2"/>
<dbReference type="HOGENOM" id="CLU_049301_2_4_10"/>
<dbReference type="eggNOG" id="COG0589">
    <property type="taxonomic scope" value="Bacteria"/>
</dbReference>
<reference evidence="3 4" key="1">
    <citation type="submission" date="2008-06" db="EMBL/GenBank/DDBJ databases">
        <title>Complete sequence of Chloroherpeton thalassium ATCC 35110.</title>
        <authorList>
            <consortium name="US DOE Joint Genome Institute"/>
            <person name="Lucas S."/>
            <person name="Copeland A."/>
            <person name="Lapidus A."/>
            <person name="Glavina del Rio T."/>
            <person name="Dalin E."/>
            <person name="Tice H."/>
            <person name="Bruce D."/>
            <person name="Goodwin L."/>
            <person name="Pitluck S."/>
            <person name="Schmutz J."/>
            <person name="Larimer F."/>
            <person name="Land M."/>
            <person name="Hauser L."/>
            <person name="Kyrpides N."/>
            <person name="Mikhailova N."/>
            <person name="Liu Z."/>
            <person name="Li T."/>
            <person name="Zhao F."/>
            <person name="Overmann J."/>
            <person name="Bryant D.A."/>
            <person name="Richardson P."/>
        </authorList>
    </citation>
    <scope>NUCLEOTIDE SEQUENCE [LARGE SCALE GENOMIC DNA]</scope>
    <source>
        <strain evidence="4">ATCC 35110 / GB-78</strain>
    </source>
</reference>
<dbReference type="EMBL" id="CP001100">
    <property type="protein sequence ID" value="ACF12715.1"/>
    <property type="molecule type" value="Genomic_DNA"/>
</dbReference>
<dbReference type="STRING" id="517418.Ctha_0244"/>
<dbReference type="RefSeq" id="WP_012498799.1">
    <property type="nucleotide sequence ID" value="NC_011026.1"/>
</dbReference>
<dbReference type="CDD" id="cd00293">
    <property type="entry name" value="USP-like"/>
    <property type="match status" value="2"/>
</dbReference>
<dbReference type="PANTHER" id="PTHR46268:SF6">
    <property type="entry name" value="UNIVERSAL STRESS PROTEIN UP12"/>
    <property type="match status" value="1"/>
</dbReference>
<comment type="similarity">
    <text evidence="1">Belongs to the universal stress protein A family.</text>
</comment>
<keyword evidence="4" id="KW-1185">Reference proteome</keyword>
<dbReference type="Pfam" id="PF00582">
    <property type="entry name" value="Usp"/>
    <property type="match status" value="2"/>
</dbReference>
<dbReference type="InterPro" id="IPR006016">
    <property type="entry name" value="UspA"/>
</dbReference>
<evidence type="ECO:0000313" key="3">
    <source>
        <dbReference type="EMBL" id="ACF12715.1"/>
    </source>
</evidence>
<dbReference type="InterPro" id="IPR006015">
    <property type="entry name" value="Universal_stress_UspA"/>
</dbReference>
<dbReference type="PANTHER" id="PTHR46268">
    <property type="entry name" value="STRESS RESPONSE PROTEIN NHAX"/>
    <property type="match status" value="1"/>
</dbReference>
<dbReference type="PRINTS" id="PR01438">
    <property type="entry name" value="UNVRSLSTRESS"/>
</dbReference>
<dbReference type="SUPFAM" id="SSF52402">
    <property type="entry name" value="Adenine nucleotide alpha hydrolases-like"/>
    <property type="match status" value="2"/>
</dbReference>
<evidence type="ECO:0000259" key="2">
    <source>
        <dbReference type="Pfam" id="PF00582"/>
    </source>
</evidence>
<dbReference type="InterPro" id="IPR014729">
    <property type="entry name" value="Rossmann-like_a/b/a_fold"/>
</dbReference>
<organism evidence="3 4">
    <name type="scientific">Chloroherpeton thalassium (strain ATCC 35110 / GB-78)</name>
    <dbReference type="NCBI Taxonomy" id="517418"/>
    <lineage>
        <taxon>Bacteria</taxon>
        <taxon>Pseudomonadati</taxon>
        <taxon>Chlorobiota</taxon>
        <taxon>Chlorobiia</taxon>
        <taxon>Chlorobiales</taxon>
        <taxon>Chloroherpetonaceae</taxon>
        <taxon>Chloroherpeton</taxon>
    </lineage>
</organism>
<dbReference type="AlphaFoldDB" id="B3QTG9"/>
<dbReference type="Gene3D" id="3.40.50.620">
    <property type="entry name" value="HUPs"/>
    <property type="match status" value="2"/>
</dbReference>
<gene>
    <name evidence="3" type="ordered locus">Ctha_0244</name>
</gene>